<feature type="transmembrane region" description="Helical" evidence="1">
    <location>
        <begin position="242"/>
        <end position="262"/>
    </location>
</feature>
<evidence type="ECO:0000313" key="4">
    <source>
        <dbReference type="Proteomes" id="UP000050360"/>
    </source>
</evidence>
<evidence type="ECO:0000259" key="2">
    <source>
        <dbReference type="PROSITE" id="PS50850"/>
    </source>
</evidence>
<proteinExistence type="predicted"/>
<dbReference type="AlphaFoldDB" id="A0A0P7ZDF8"/>
<name>A0A0P7ZDF8_9EURY</name>
<dbReference type="Pfam" id="PF07690">
    <property type="entry name" value="MFS_1"/>
    <property type="match status" value="1"/>
</dbReference>
<dbReference type="CDD" id="cd17489">
    <property type="entry name" value="MFS_YfcJ_like"/>
    <property type="match status" value="1"/>
</dbReference>
<feature type="transmembrane region" description="Helical" evidence="1">
    <location>
        <begin position="362"/>
        <end position="381"/>
    </location>
</feature>
<feature type="transmembrane region" description="Helical" evidence="1">
    <location>
        <begin position="117"/>
        <end position="135"/>
    </location>
</feature>
<sequence length="390" mass="41786">MNFIKEHYMQKTAKKETLFSRDFILTSLSTFTLFASFYFLLITLPIYIQKIGGTESEIGLIIGVFTISAVALRPFIGQEVDRRGRKIILIVGLLVFLISMLLYDYTKSVTSLLLLRVLHGVGWGAATTAATTLIADIAPPNRRGEAMGVFGMASNVAMAIGPALSMILLQAYDFSILFSIGAGIALLSLLLALPISETMVVHPETPLFSTEALFPSALMFTVSLTYGSIVSFLSLFAQKQGIVNPGIFFTVFAVTLILVRALAGKLSDIKGRKYVIIPGMVLISASLWVLSTASGLEKFLAAALLYGLGFGLVHPSLMAYLVDTVSDKGRGAAMGTFTAAFDLGIGAGSIILGLVLQYYGFRVMYTLGGLIVLTGAIVLIASNGKASRRM</sequence>
<dbReference type="PANTHER" id="PTHR23531:SF1">
    <property type="entry name" value="QUINOLENE RESISTANCE PROTEIN NORA"/>
    <property type="match status" value="1"/>
</dbReference>
<dbReference type="SUPFAM" id="SSF103473">
    <property type="entry name" value="MFS general substrate transporter"/>
    <property type="match status" value="1"/>
</dbReference>
<accession>A0A0P7ZDF8</accession>
<evidence type="ECO:0000256" key="1">
    <source>
        <dbReference type="SAM" id="Phobius"/>
    </source>
</evidence>
<dbReference type="GO" id="GO:0022857">
    <property type="term" value="F:transmembrane transporter activity"/>
    <property type="evidence" value="ECO:0007669"/>
    <property type="project" value="InterPro"/>
</dbReference>
<dbReference type="InterPro" id="IPR020846">
    <property type="entry name" value="MFS_dom"/>
</dbReference>
<dbReference type="Gene3D" id="1.20.1250.20">
    <property type="entry name" value="MFS general substrate transporter like domains"/>
    <property type="match status" value="2"/>
</dbReference>
<feature type="transmembrane region" description="Helical" evidence="1">
    <location>
        <begin position="299"/>
        <end position="322"/>
    </location>
</feature>
<dbReference type="InterPro" id="IPR011701">
    <property type="entry name" value="MFS"/>
</dbReference>
<dbReference type="PANTHER" id="PTHR23531">
    <property type="entry name" value="QUINOLENE RESISTANCE PROTEIN NORA"/>
    <property type="match status" value="1"/>
</dbReference>
<feature type="transmembrane region" description="Helical" evidence="1">
    <location>
        <begin position="87"/>
        <end position="105"/>
    </location>
</feature>
<keyword evidence="1" id="KW-0812">Transmembrane</keyword>
<dbReference type="PROSITE" id="PS50850">
    <property type="entry name" value="MFS"/>
    <property type="match status" value="1"/>
</dbReference>
<feature type="transmembrane region" description="Helical" evidence="1">
    <location>
        <begin position="174"/>
        <end position="193"/>
    </location>
</feature>
<comment type="caution">
    <text evidence="3">The sequence shown here is derived from an EMBL/GenBank/DDBJ whole genome shotgun (WGS) entry which is preliminary data.</text>
</comment>
<feature type="transmembrane region" description="Helical" evidence="1">
    <location>
        <begin position="58"/>
        <end position="75"/>
    </location>
</feature>
<dbReference type="InterPro" id="IPR036259">
    <property type="entry name" value="MFS_trans_sf"/>
</dbReference>
<dbReference type="Proteomes" id="UP000050360">
    <property type="component" value="Unassembled WGS sequence"/>
</dbReference>
<evidence type="ECO:0000313" key="3">
    <source>
        <dbReference type="EMBL" id="KPQ41524.1"/>
    </source>
</evidence>
<feature type="transmembrane region" description="Helical" evidence="1">
    <location>
        <begin position="147"/>
        <end position="168"/>
    </location>
</feature>
<gene>
    <name evidence="3" type="ORF">MPEBLZ_03887</name>
</gene>
<feature type="transmembrane region" description="Helical" evidence="1">
    <location>
        <begin position="213"/>
        <end position="236"/>
    </location>
</feature>
<feature type="transmembrane region" description="Helical" evidence="1">
    <location>
        <begin position="334"/>
        <end position="356"/>
    </location>
</feature>
<keyword evidence="1" id="KW-0472">Membrane</keyword>
<reference evidence="3 4" key="1">
    <citation type="submission" date="2015-09" db="EMBL/GenBank/DDBJ databases">
        <title>A metagenomics-based metabolic model of nitrate-dependent anaerobic oxidation of methane by Methanoperedens-like archaea.</title>
        <authorList>
            <person name="Arshad A."/>
            <person name="Speth D.R."/>
            <person name="De Graaf R.M."/>
            <person name="Op Den Camp H.J."/>
            <person name="Jetten M.S."/>
            <person name="Welte C.U."/>
        </authorList>
    </citation>
    <scope>NUCLEOTIDE SEQUENCE [LARGE SCALE GENOMIC DNA]</scope>
</reference>
<feature type="domain" description="Major facilitator superfamily (MFS) profile" evidence="2">
    <location>
        <begin position="22"/>
        <end position="390"/>
    </location>
</feature>
<keyword evidence="1" id="KW-1133">Transmembrane helix</keyword>
<feature type="transmembrane region" description="Helical" evidence="1">
    <location>
        <begin position="274"/>
        <end position="293"/>
    </location>
</feature>
<organism evidence="3 4">
    <name type="scientific">Candidatus Methanoperedens nitratireducens</name>
    <dbReference type="NCBI Taxonomy" id="1392998"/>
    <lineage>
        <taxon>Archaea</taxon>
        <taxon>Methanobacteriati</taxon>
        <taxon>Methanobacteriota</taxon>
        <taxon>Stenosarchaea group</taxon>
        <taxon>Methanomicrobia</taxon>
        <taxon>Methanosarcinales</taxon>
        <taxon>ANME-2 cluster</taxon>
        <taxon>Candidatus Methanoperedentaceae</taxon>
        <taxon>Candidatus Methanoperedens</taxon>
    </lineage>
</organism>
<dbReference type="InterPro" id="IPR052714">
    <property type="entry name" value="MFS_Exporter"/>
</dbReference>
<dbReference type="EMBL" id="LKCM01000337">
    <property type="protein sequence ID" value="KPQ41524.1"/>
    <property type="molecule type" value="Genomic_DNA"/>
</dbReference>
<protein>
    <submittedName>
        <fullName evidence="3">Transporter</fullName>
    </submittedName>
</protein>
<feature type="transmembrane region" description="Helical" evidence="1">
    <location>
        <begin position="23"/>
        <end position="46"/>
    </location>
</feature>